<evidence type="ECO:0000313" key="2">
    <source>
        <dbReference type="EMBL" id="SFO89921.1"/>
    </source>
</evidence>
<dbReference type="EMBL" id="FOXA01000001">
    <property type="protein sequence ID" value="SFO89921.1"/>
    <property type="molecule type" value="Genomic_DNA"/>
</dbReference>
<dbReference type="RefSeq" id="WP_093416862.1">
    <property type="nucleotide sequence ID" value="NZ_FOXA01000001.1"/>
</dbReference>
<organism evidence="2 3">
    <name type="scientific">Tranquillimonas alkanivorans</name>
    <dbReference type="NCBI Taxonomy" id="441119"/>
    <lineage>
        <taxon>Bacteria</taxon>
        <taxon>Pseudomonadati</taxon>
        <taxon>Pseudomonadota</taxon>
        <taxon>Alphaproteobacteria</taxon>
        <taxon>Rhodobacterales</taxon>
        <taxon>Roseobacteraceae</taxon>
        <taxon>Tranquillimonas</taxon>
    </lineage>
</organism>
<dbReference type="STRING" id="441119.SAMN04488047_101362"/>
<dbReference type="Proteomes" id="UP000199356">
    <property type="component" value="Unassembled WGS sequence"/>
</dbReference>
<name>A0A1I5KZL5_9RHOB</name>
<keyword evidence="3" id="KW-1185">Reference proteome</keyword>
<proteinExistence type="predicted"/>
<feature type="transmembrane region" description="Helical" evidence="1">
    <location>
        <begin position="38"/>
        <end position="58"/>
    </location>
</feature>
<dbReference type="AlphaFoldDB" id="A0A1I5KZL5"/>
<gene>
    <name evidence="2" type="ORF">SAMN04488047_101362</name>
</gene>
<sequence>MNLVRPELRAALWRWRETLSGGAAVLLGLWWVFVTGGLLFWIGLVVAAGGAALAAAGVQRARFRHGGEGPGVVQVIEGQLGYFGPRTGGAVSVDEIEGVEVIDRHWRIYRADQPPLDIPLDAKGNEALFDVLTALPGVSTEDVLRAARNRTGTSRTLWRKERLRLH</sequence>
<evidence type="ECO:0000256" key="1">
    <source>
        <dbReference type="SAM" id="Phobius"/>
    </source>
</evidence>
<reference evidence="2 3" key="1">
    <citation type="submission" date="2016-10" db="EMBL/GenBank/DDBJ databases">
        <authorList>
            <person name="de Groot N.N."/>
        </authorList>
    </citation>
    <scope>NUCLEOTIDE SEQUENCE [LARGE SCALE GENOMIC DNA]</scope>
    <source>
        <strain evidence="2 3">DSM 19547</strain>
    </source>
</reference>
<feature type="transmembrane region" description="Helical" evidence="1">
    <location>
        <begin position="12"/>
        <end position="32"/>
    </location>
</feature>
<keyword evidence="1" id="KW-0812">Transmembrane</keyword>
<evidence type="ECO:0000313" key="3">
    <source>
        <dbReference type="Proteomes" id="UP000199356"/>
    </source>
</evidence>
<protein>
    <submittedName>
        <fullName evidence="2">Uncharacterized protein</fullName>
    </submittedName>
</protein>
<accession>A0A1I5KZL5</accession>
<dbReference type="OrthoDB" id="7851333at2"/>
<keyword evidence="1" id="KW-1133">Transmembrane helix</keyword>
<keyword evidence="1" id="KW-0472">Membrane</keyword>